<keyword evidence="1" id="KW-0472">Membrane</keyword>
<protein>
    <submittedName>
        <fullName evidence="2">Uncharacterized protein</fullName>
    </submittedName>
</protein>
<keyword evidence="1" id="KW-0812">Transmembrane</keyword>
<dbReference type="HOGENOM" id="CLU_3041325_0_0_4"/>
<dbReference type="eggNOG" id="ENOG503177C">
    <property type="taxonomic scope" value="Bacteria"/>
</dbReference>
<dbReference type="AlphaFoldDB" id="E1TCU3"/>
<name>E1TCU3_BURSG</name>
<proteinExistence type="predicted"/>
<dbReference type="KEGG" id="bgf:BC1003_1085"/>
<accession>E1TCU3</accession>
<evidence type="ECO:0000313" key="2">
    <source>
        <dbReference type="EMBL" id="ADN57065.1"/>
    </source>
</evidence>
<sequence>MFDVIPYWMWAASLLVLALVCGAALNPREPHERREPRLGRSRQVGVLRSKWPMR</sequence>
<dbReference type="EMBL" id="CP002217">
    <property type="protein sequence ID" value="ADN57065.1"/>
    <property type="molecule type" value="Genomic_DNA"/>
</dbReference>
<feature type="transmembrane region" description="Helical" evidence="1">
    <location>
        <begin position="6"/>
        <end position="25"/>
    </location>
</feature>
<evidence type="ECO:0000256" key="1">
    <source>
        <dbReference type="SAM" id="Phobius"/>
    </source>
</evidence>
<reference evidence="2" key="1">
    <citation type="submission" date="2010-09" db="EMBL/GenBank/DDBJ databases">
        <title>Complete sequence of chromosome1 of Burkholderia sp. CCGE1003.</title>
        <authorList>
            <consortium name="US DOE Joint Genome Institute"/>
            <person name="Lucas S."/>
            <person name="Copeland A."/>
            <person name="Lapidus A."/>
            <person name="Cheng J.-F."/>
            <person name="Bruce D."/>
            <person name="Goodwin L."/>
            <person name="Pitluck S."/>
            <person name="Daligault H."/>
            <person name="Davenport K."/>
            <person name="Detter J.C."/>
            <person name="Han C."/>
            <person name="Tapia R."/>
            <person name="Land M."/>
            <person name="Hauser L."/>
            <person name="Jeffries C."/>
            <person name="Kyrpides N."/>
            <person name="Ivanova N."/>
            <person name="Ovchinnikova G."/>
            <person name="Martinez-Romero E."/>
            <person name="Rogel M.A."/>
            <person name="Auchtung J."/>
            <person name="Tiedje J.M."/>
            <person name="Woyke T."/>
        </authorList>
    </citation>
    <scope>NUCLEOTIDE SEQUENCE</scope>
    <source>
        <strain evidence="2">CCGE1003</strain>
    </source>
</reference>
<gene>
    <name evidence="2" type="ordered locus">BC1003_1085</name>
</gene>
<keyword evidence="1" id="KW-1133">Transmembrane helix</keyword>
<organism evidence="2">
    <name type="scientific">Burkholderia sp. (strain CCGE1003)</name>
    <dbReference type="NCBI Taxonomy" id="640512"/>
    <lineage>
        <taxon>Bacteria</taxon>
        <taxon>Pseudomonadati</taxon>
        <taxon>Pseudomonadota</taxon>
        <taxon>Betaproteobacteria</taxon>
        <taxon>Burkholderiales</taxon>
        <taxon>Burkholderiaceae</taxon>
        <taxon>Burkholderia</taxon>
    </lineage>
</organism>